<dbReference type="Proteomes" id="UP001596056">
    <property type="component" value="Unassembled WGS sequence"/>
</dbReference>
<accession>A0ABW0S7Y5</accession>
<evidence type="ECO:0000313" key="1">
    <source>
        <dbReference type="EMBL" id="MFC5565015.1"/>
    </source>
</evidence>
<sequence length="123" mass="13380">MAQVIDLTTCRAWHLAQAFRSAYERQAALMGQMGLPCQSLTPSRSGDYILADLAACRTVATSLPRLGLSGPVLQRLRQEDAQTFSLLSEATRAYDLSPALRAELGRIAVESFDQLRAVLVEAA</sequence>
<evidence type="ECO:0000313" key="2">
    <source>
        <dbReference type="Proteomes" id="UP001596056"/>
    </source>
</evidence>
<protein>
    <recommendedName>
        <fullName evidence="3">Nucleotidyltransferase</fullName>
    </recommendedName>
</protein>
<dbReference type="RefSeq" id="WP_209837046.1">
    <property type="nucleotide sequence ID" value="NZ_JAGGJP010000001.1"/>
</dbReference>
<proteinExistence type="predicted"/>
<keyword evidence="2" id="KW-1185">Reference proteome</keyword>
<name>A0ABW0S7Y5_9RHOB</name>
<reference evidence="2" key="1">
    <citation type="journal article" date="2019" name="Int. J. Syst. Evol. Microbiol.">
        <title>The Global Catalogue of Microorganisms (GCM) 10K type strain sequencing project: providing services to taxonomists for standard genome sequencing and annotation.</title>
        <authorList>
            <consortium name="The Broad Institute Genomics Platform"/>
            <consortium name="The Broad Institute Genome Sequencing Center for Infectious Disease"/>
            <person name="Wu L."/>
            <person name="Ma J."/>
        </authorList>
    </citation>
    <scope>NUCLEOTIDE SEQUENCE [LARGE SCALE GENOMIC DNA]</scope>
    <source>
        <strain evidence="2">KACC 11588</strain>
    </source>
</reference>
<evidence type="ECO:0008006" key="3">
    <source>
        <dbReference type="Google" id="ProtNLM"/>
    </source>
</evidence>
<organism evidence="1 2">
    <name type="scientific">Rubellimicrobium aerolatum</name>
    <dbReference type="NCBI Taxonomy" id="490979"/>
    <lineage>
        <taxon>Bacteria</taxon>
        <taxon>Pseudomonadati</taxon>
        <taxon>Pseudomonadota</taxon>
        <taxon>Alphaproteobacteria</taxon>
        <taxon>Rhodobacterales</taxon>
        <taxon>Roseobacteraceae</taxon>
        <taxon>Rubellimicrobium</taxon>
    </lineage>
</organism>
<dbReference type="EMBL" id="JBHSNA010000001">
    <property type="protein sequence ID" value="MFC5565015.1"/>
    <property type="molecule type" value="Genomic_DNA"/>
</dbReference>
<comment type="caution">
    <text evidence="1">The sequence shown here is derived from an EMBL/GenBank/DDBJ whole genome shotgun (WGS) entry which is preliminary data.</text>
</comment>
<gene>
    <name evidence="1" type="ORF">ACFPOC_01090</name>
</gene>